<organism evidence="10 11">
    <name type="scientific">Macrostomum lignano</name>
    <dbReference type="NCBI Taxonomy" id="282301"/>
    <lineage>
        <taxon>Eukaryota</taxon>
        <taxon>Metazoa</taxon>
        <taxon>Spiralia</taxon>
        <taxon>Lophotrochozoa</taxon>
        <taxon>Platyhelminthes</taxon>
        <taxon>Rhabditophora</taxon>
        <taxon>Macrostomorpha</taxon>
        <taxon>Macrostomida</taxon>
        <taxon>Macrostomidae</taxon>
        <taxon>Macrostomum</taxon>
    </lineage>
</organism>
<evidence type="ECO:0000256" key="2">
    <source>
        <dbReference type="ARBA" id="ARBA00012202"/>
    </source>
</evidence>
<keyword evidence="10" id="KW-1185">Reference proteome</keyword>
<evidence type="ECO:0000256" key="7">
    <source>
        <dbReference type="ARBA" id="ARBA00023239"/>
    </source>
</evidence>
<evidence type="ECO:0000256" key="5">
    <source>
        <dbReference type="ARBA" id="ARBA00022989"/>
    </source>
</evidence>
<dbReference type="GO" id="GO:0004672">
    <property type="term" value="F:protein kinase activity"/>
    <property type="evidence" value="ECO:0007669"/>
    <property type="project" value="InterPro"/>
</dbReference>
<dbReference type="InterPro" id="IPR029787">
    <property type="entry name" value="Nucleotide_cyclase"/>
</dbReference>
<accession>A0A1I8JQX6</accession>
<dbReference type="Pfam" id="PF07714">
    <property type="entry name" value="PK_Tyr_Ser-Thr"/>
    <property type="match status" value="1"/>
</dbReference>
<dbReference type="PANTHER" id="PTHR11920:SF494">
    <property type="entry name" value="ATRIAL NATRIURETIC PEPTIDE RECEPTOR 2"/>
    <property type="match status" value="1"/>
</dbReference>
<dbReference type="PROSITE" id="PS50011">
    <property type="entry name" value="PROTEIN_KINASE_DOM"/>
    <property type="match status" value="1"/>
</dbReference>
<dbReference type="Proteomes" id="UP000095280">
    <property type="component" value="Unplaced"/>
</dbReference>
<evidence type="ECO:0000313" key="11">
    <source>
        <dbReference type="WBParaSite" id="snap_masked-unitig_7994-processed-gene-0.1-mRNA-1"/>
    </source>
</evidence>
<evidence type="ECO:0000256" key="8">
    <source>
        <dbReference type="ARBA" id="ARBA00023293"/>
    </source>
</evidence>
<evidence type="ECO:0000256" key="1">
    <source>
        <dbReference type="ARBA" id="ARBA00004167"/>
    </source>
</evidence>
<dbReference type="WBParaSite" id="snap_masked-unitig_7994-processed-gene-0.1-mRNA-1">
    <property type="protein sequence ID" value="snap_masked-unitig_7994-processed-gene-0.1-mRNA-1"/>
    <property type="gene ID" value="snap_masked-unitig_7994-processed-gene-0.1"/>
</dbReference>
<dbReference type="GO" id="GO:0001653">
    <property type="term" value="F:peptide receptor activity"/>
    <property type="evidence" value="ECO:0007669"/>
    <property type="project" value="TreeGrafter"/>
</dbReference>
<dbReference type="GO" id="GO:0005524">
    <property type="term" value="F:ATP binding"/>
    <property type="evidence" value="ECO:0007669"/>
    <property type="project" value="InterPro"/>
</dbReference>
<evidence type="ECO:0000256" key="6">
    <source>
        <dbReference type="ARBA" id="ARBA00023136"/>
    </source>
</evidence>
<dbReference type="SUPFAM" id="SSF56112">
    <property type="entry name" value="Protein kinase-like (PK-like)"/>
    <property type="match status" value="1"/>
</dbReference>
<keyword evidence="8" id="KW-0141">cGMP biosynthesis</keyword>
<dbReference type="InterPro" id="IPR000719">
    <property type="entry name" value="Prot_kinase_dom"/>
</dbReference>
<feature type="domain" description="Protein kinase" evidence="9">
    <location>
        <begin position="1"/>
        <end position="182"/>
    </location>
</feature>
<protein>
    <recommendedName>
        <fullName evidence="2">guanylate cyclase</fullName>
        <ecNumber evidence="2">4.6.1.2</ecNumber>
    </recommendedName>
</protein>
<name>A0A1I8JQX6_9PLAT</name>
<dbReference type="GO" id="GO:0004016">
    <property type="term" value="F:adenylate cyclase activity"/>
    <property type="evidence" value="ECO:0007669"/>
    <property type="project" value="TreeGrafter"/>
</dbReference>
<dbReference type="EC" id="4.6.1.2" evidence="2"/>
<keyword evidence="3" id="KW-0812">Transmembrane</keyword>
<dbReference type="AlphaFoldDB" id="A0A1I8JQX6"/>
<dbReference type="GO" id="GO:0007168">
    <property type="term" value="P:receptor guanylyl cyclase signaling pathway"/>
    <property type="evidence" value="ECO:0007669"/>
    <property type="project" value="TreeGrafter"/>
</dbReference>
<evidence type="ECO:0000256" key="4">
    <source>
        <dbReference type="ARBA" id="ARBA00022741"/>
    </source>
</evidence>
<evidence type="ECO:0000256" key="3">
    <source>
        <dbReference type="ARBA" id="ARBA00022692"/>
    </source>
</evidence>
<keyword evidence="5" id="KW-1133">Transmembrane helix</keyword>
<dbReference type="InterPro" id="IPR011009">
    <property type="entry name" value="Kinase-like_dom_sf"/>
</dbReference>
<sequence length="253" mass="28135">MFKFSLMLDICRGMIYLHQSFGPHGNLKSSNCLVDSRFSLKIADFGLRSLRGGREQKEKEADTYAAFRSKLWTAPELLRIAASDSNFDGTKEGDVYSFGIIAQETIWCPAFVLPPEPQQQPLPPEPELGGAAARPDGDRAHALLSLVGSCWREEPQHPADIQQLGRLNKEAAGSGNILDNLLQRMELYSNNLETLVAKRTDQYLEEKKKAENLLYCMLPKSVATTLMRGESVAAEWFDSVTIYFSTSAASRAV</sequence>
<dbReference type="GO" id="GO:0004383">
    <property type="term" value="F:guanylate cyclase activity"/>
    <property type="evidence" value="ECO:0007669"/>
    <property type="project" value="UniProtKB-EC"/>
</dbReference>
<dbReference type="InterPro" id="IPR050401">
    <property type="entry name" value="Cyclic_nucleotide_synthase"/>
</dbReference>
<dbReference type="Gene3D" id="3.30.70.1230">
    <property type="entry name" value="Nucleotide cyclase"/>
    <property type="match status" value="1"/>
</dbReference>
<evidence type="ECO:0000313" key="10">
    <source>
        <dbReference type="Proteomes" id="UP000095280"/>
    </source>
</evidence>
<dbReference type="InterPro" id="IPR001245">
    <property type="entry name" value="Ser-Thr/Tyr_kinase_cat_dom"/>
</dbReference>
<dbReference type="PANTHER" id="PTHR11920">
    <property type="entry name" value="GUANYLYL CYCLASE"/>
    <property type="match status" value="1"/>
</dbReference>
<keyword evidence="7" id="KW-0456">Lyase</keyword>
<keyword evidence="4" id="KW-0547">Nucleotide-binding</keyword>
<reference evidence="11" key="1">
    <citation type="submission" date="2016-11" db="UniProtKB">
        <authorList>
            <consortium name="WormBaseParasite"/>
        </authorList>
    </citation>
    <scope>IDENTIFICATION</scope>
</reference>
<comment type="subcellular location">
    <subcellularLocation>
        <location evidence="1">Membrane</location>
        <topology evidence="1">Single-pass membrane protein</topology>
    </subcellularLocation>
</comment>
<dbReference type="GO" id="GO:0005886">
    <property type="term" value="C:plasma membrane"/>
    <property type="evidence" value="ECO:0007669"/>
    <property type="project" value="TreeGrafter"/>
</dbReference>
<dbReference type="Gene3D" id="1.10.510.10">
    <property type="entry name" value="Transferase(Phosphotransferase) domain 1"/>
    <property type="match status" value="1"/>
</dbReference>
<proteinExistence type="predicted"/>
<keyword evidence="6" id="KW-0472">Membrane</keyword>
<evidence type="ECO:0000259" key="9">
    <source>
        <dbReference type="PROSITE" id="PS50011"/>
    </source>
</evidence>